<dbReference type="AlphaFoldDB" id="A0A244CVV9"/>
<protein>
    <recommendedName>
        <fullName evidence="3">Transmembrane cytochrome oxidase associated protein</fullName>
    </recommendedName>
</protein>
<dbReference type="RefSeq" id="WP_086743111.1">
    <property type="nucleotide sequence ID" value="NZ_MWPV01000001.1"/>
</dbReference>
<organism evidence="1 2">
    <name type="scientific">Pseudoalteromonas ulvae</name>
    <dbReference type="NCBI Taxonomy" id="107327"/>
    <lineage>
        <taxon>Bacteria</taxon>
        <taxon>Pseudomonadati</taxon>
        <taxon>Pseudomonadota</taxon>
        <taxon>Gammaproteobacteria</taxon>
        <taxon>Alteromonadales</taxon>
        <taxon>Pseudoalteromonadaceae</taxon>
        <taxon>Pseudoalteromonas</taxon>
    </lineage>
</organism>
<evidence type="ECO:0008006" key="3">
    <source>
        <dbReference type="Google" id="ProtNLM"/>
    </source>
</evidence>
<dbReference type="EMBL" id="MWPV01000001">
    <property type="protein sequence ID" value="OUL59721.1"/>
    <property type="molecule type" value="Genomic_DNA"/>
</dbReference>
<sequence length="165" mass="18481">MSRKMVVSLFLVCFITPLISAYLFLQSNWSPNTTVNNGLLVTENIIITDWQTPERRLWSIAVMAPNGCLGMCIATIESVNKVHLALGKHNEHVGVVLLSETEAAFNKTEIVKTQLNRLSEDSIYLVDHMGLIVLEYPLSSDISEEIVFKGLLTDIKKLLKYARSS</sequence>
<proteinExistence type="predicted"/>
<reference evidence="1 2" key="1">
    <citation type="submission" date="2017-02" db="EMBL/GenBank/DDBJ databases">
        <title>Pseudoalteromonas ulvae TC14 Genome.</title>
        <authorList>
            <person name="Molmeret M."/>
        </authorList>
    </citation>
    <scope>NUCLEOTIDE SEQUENCE [LARGE SCALE GENOMIC DNA]</scope>
    <source>
        <strain evidence="1">TC14</strain>
    </source>
</reference>
<keyword evidence="2" id="KW-1185">Reference proteome</keyword>
<dbReference type="Proteomes" id="UP000194841">
    <property type="component" value="Unassembled WGS sequence"/>
</dbReference>
<gene>
    <name evidence="1" type="ORF">B1199_05765</name>
</gene>
<evidence type="ECO:0000313" key="1">
    <source>
        <dbReference type="EMBL" id="OUL59721.1"/>
    </source>
</evidence>
<evidence type="ECO:0000313" key="2">
    <source>
        <dbReference type="Proteomes" id="UP000194841"/>
    </source>
</evidence>
<name>A0A244CVV9_PSEDV</name>
<comment type="caution">
    <text evidence="1">The sequence shown here is derived from an EMBL/GenBank/DDBJ whole genome shotgun (WGS) entry which is preliminary data.</text>
</comment>
<dbReference type="OrthoDB" id="6313062at2"/>
<accession>A0A244CVV9</accession>